<comment type="caution">
    <text evidence="2">The sequence shown here is derived from an EMBL/GenBank/DDBJ whole genome shotgun (WGS) entry which is preliminary data.</text>
</comment>
<feature type="compositionally biased region" description="Basic residues" evidence="1">
    <location>
        <begin position="248"/>
        <end position="257"/>
    </location>
</feature>
<feature type="region of interest" description="Disordered" evidence="1">
    <location>
        <begin position="222"/>
        <end position="260"/>
    </location>
</feature>
<proteinExistence type="predicted"/>
<organism evidence="2 3">
    <name type="scientific">Achlya hypogyna</name>
    <name type="common">Oomycete</name>
    <name type="synonym">Protoachlya hypogyna</name>
    <dbReference type="NCBI Taxonomy" id="1202772"/>
    <lineage>
        <taxon>Eukaryota</taxon>
        <taxon>Sar</taxon>
        <taxon>Stramenopiles</taxon>
        <taxon>Oomycota</taxon>
        <taxon>Saprolegniomycetes</taxon>
        <taxon>Saprolegniales</taxon>
        <taxon>Achlyaceae</taxon>
        <taxon>Achlya</taxon>
    </lineage>
</organism>
<reference evidence="2 3" key="1">
    <citation type="journal article" date="2014" name="Genome Biol. Evol.">
        <title>The secreted proteins of Achlya hypogyna and Thraustotheca clavata identify the ancestral oomycete secretome and reveal gene acquisitions by horizontal gene transfer.</title>
        <authorList>
            <person name="Misner I."/>
            <person name="Blouin N."/>
            <person name="Leonard G."/>
            <person name="Richards T.A."/>
            <person name="Lane C.E."/>
        </authorList>
    </citation>
    <scope>NUCLEOTIDE SEQUENCE [LARGE SCALE GENOMIC DNA]</scope>
    <source>
        <strain evidence="2 3">ATCC 48635</strain>
    </source>
</reference>
<protein>
    <recommendedName>
        <fullName evidence="4">Retrotransposon Copia-like N-terminal domain-containing protein</fullName>
    </recommendedName>
</protein>
<feature type="compositionally biased region" description="Basic and acidic residues" evidence="1">
    <location>
        <begin position="222"/>
        <end position="232"/>
    </location>
</feature>
<keyword evidence="3" id="KW-1185">Reference proteome</keyword>
<evidence type="ECO:0000313" key="3">
    <source>
        <dbReference type="Proteomes" id="UP000243579"/>
    </source>
</evidence>
<dbReference type="EMBL" id="JNBR01001826">
    <property type="protein sequence ID" value="OQR85062.1"/>
    <property type="molecule type" value="Genomic_DNA"/>
</dbReference>
<accession>A0A1V9YH64</accession>
<gene>
    <name evidence="2" type="ORF">ACHHYP_12382</name>
</gene>
<name>A0A1V9YH64_ACHHY</name>
<dbReference type="OrthoDB" id="116316at2759"/>
<dbReference type="Pfam" id="PF14223">
    <property type="entry name" value="Retrotran_gag_2"/>
    <property type="match status" value="1"/>
</dbReference>
<evidence type="ECO:0000256" key="1">
    <source>
        <dbReference type="SAM" id="MobiDB-lite"/>
    </source>
</evidence>
<evidence type="ECO:0008006" key="4">
    <source>
        <dbReference type="Google" id="ProtNLM"/>
    </source>
</evidence>
<dbReference type="STRING" id="1202772.A0A1V9YH64"/>
<sequence>MTLPRSSCATTIKLRAGGSNYDEWAAAITARITDAGLGQYLTPNPSEYCTEDDHAAGVYLRLSLHRHDLMHLKDAKTTFATWELLRRLYEHKSGSTLLLLYTQMDNLRWIEERGSLADFAAAFLALRRRMAEAGDTTPESGFIIRFLTLLPSRFNGAILHILHASTKGPVFPSFDDVLADLEAVDALHKCNGVRKTVVVAPVMPTCTYCGQDHDTAECYRRQRTSDRRRTTMPDEPTLISPTSSKGANMRKGHRRGRSLPCELRPAFLP</sequence>
<evidence type="ECO:0000313" key="2">
    <source>
        <dbReference type="EMBL" id="OQR85062.1"/>
    </source>
</evidence>
<dbReference type="Proteomes" id="UP000243579">
    <property type="component" value="Unassembled WGS sequence"/>
</dbReference>
<dbReference type="AlphaFoldDB" id="A0A1V9YH64"/>